<gene>
    <name evidence="7" type="ORF">BCR34DRAFT_384082</name>
</gene>
<dbReference type="STRING" id="1231657.A0A1Y1ZFS9"/>
<dbReference type="PANTHER" id="PTHR28144:SF1">
    <property type="entry name" value="ER MEMBRANE PROTEIN COMPLEX SUBUNIT 5"/>
    <property type="match status" value="1"/>
</dbReference>
<evidence type="ECO:0000313" key="8">
    <source>
        <dbReference type="Proteomes" id="UP000193144"/>
    </source>
</evidence>
<dbReference type="GO" id="GO:0072546">
    <property type="term" value="C:EMC complex"/>
    <property type="evidence" value="ECO:0007669"/>
    <property type="project" value="TreeGrafter"/>
</dbReference>
<evidence type="ECO:0000256" key="4">
    <source>
        <dbReference type="ARBA" id="ARBA00022989"/>
    </source>
</evidence>
<comment type="similarity">
    <text evidence="2">Belongs to the membrane magnesium transporter (TC 1.A.67) family.</text>
</comment>
<dbReference type="PANTHER" id="PTHR28144">
    <property type="entry name" value="ER MEMBRANE PROTEIN COMPLEX SUBUNIT 5"/>
    <property type="match status" value="1"/>
</dbReference>
<dbReference type="OrthoDB" id="44756at2759"/>
<dbReference type="GO" id="GO:0034975">
    <property type="term" value="P:protein folding in endoplasmic reticulum"/>
    <property type="evidence" value="ECO:0007669"/>
    <property type="project" value="TreeGrafter"/>
</dbReference>
<keyword evidence="5 6" id="KW-0472">Membrane</keyword>
<dbReference type="InterPro" id="IPR018937">
    <property type="entry name" value="MMgT"/>
</dbReference>
<evidence type="ECO:0000256" key="1">
    <source>
        <dbReference type="ARBA" id="ARBA00004127"/>
    </source>
</evidence>
<dbReference type="Pfam" id="PF10270">
    <property type="entry name" value="MMgT"/>
    <property type="match status" value="1"/>
</dbReference>
<reference evidence="7 8" key="1">
    <citation type="submission" date="2016-07" db="EMBL/GenBank/DDBJ databases">
        <title>Pervasive Adenine N6-methylation of Active Genes in Fungi.</title>
        <authorList>
            <consortium name="DOE Joint Genome Institute"/>
            <person name="Mondo S.J."/>
            <person name="Dannebaum R.O."/>
            <person name="Kuo R.C."/>
            <person name="Labutti K."/>
            <person name="Haridas S."/>
            <person name="Kuo A."/>
            <person name="Salamov A."/>
            <person name="Ahrendt S.R."/>
            <person name="Lipzen A."/>
            <person name="Sullivan W."/>
            <person name="Andreopoulos W.B."/>
            <person name="Clum A."/>
            <person name="Lindquist E."/>
            <person name="Daum C."/>
            <person name="Ramamoorthy G.K."/>
            <person name="Gryganskyi A."/>
            <person name="Culley D."/>
            <person name="Magnuson J.K."/>
            <person name="James T.Y."/>
            <person name="O'Malley M.A."/>
            <person name="Stajich J.E."/>
            <person name="Spatafora J.W."/>
            <person name="Visel A."/>
            <person name="Grigoriev I.V."/>
        </authorList>
    </citation>
    <scope>NUCLEOTIDE SEQUENCE [LARGE SCALE GENOMIC DNA]</scope>
    <source>
        <strain evidence="7 8">CBS 115471</strain>
    </source>
</reference>
<comment type="subcellular location">
    <subcellularLocation>
        <location evidence="1">Endomembrane system</location>
        <topology evidence="1">Multi-pass membrane protein</topology>
    </subcellularLocation>
</comment>
<keyword evidence="3 6" id="KW-0812">Transmembrane</keyword>
<feature type="transmembrane region" description="Helical" evidence="6">
    <location>
        <begin position="43"/>
        <end position="61"/>
    </location>
</feature>
<organism evidence="7 8">
    <name type="scientific">Clohesyomyces aquaticus</name>
    <dbReference type="NCBI Taxonomy" id="1231657"/>
    <lineage>
        <taxon>Eukaryota</taxon>
        <taxon>Fungi</taxon>
        <taxon>Dikarya</taxon>
        <taxon>Ascomycota</taxon>
        <taxon>Pezizomycotina</taxon>
        <taxon>Dothideomycetes</taxon>
        <taxon>Pleosporomycetidae</taxon>
        <taxon>Pleosporales</taxon>
        <taxon>Lindgomycetaceae</taxon>
        <taxon>Clohesyomyces</taxon>
    </lineage>
</organism>
<evidence type="ECO:0000256" key="3">
    <source>
        <dbReference type="ARBA" id="ARBA00022692"/>
    </source>
</evidence>
<dbReference type="AlphaFoldDB" id="A0A1Y1ZFS9"/>
<proteinExistence type="inferred from homology"/>
<evidence type="ECO:0000256" key="5">
    <source>
        <dbReference type="ARBA" id="ARBA00023136"/>
    </source>
</evidence>
<evidence type="ECO:0000256" key="6">
    <source>
        <dbReference type="SAM" id="Phobius"/>
    </source>
</evidence>
<accession>A0A1Y1ZFS9</accession>
<protein>
    <submittedName>
        <fullName evidence="7">Magnesium transporter</fullName>
    </submittedName>
</protein>
<dbReference type="Proteomes" id="UP000193144">
    <property type="component" value="Unassembled WGS sequence"/>
</dbReference>
<sequence>MTLLSTTLNAVGLIFLTHAVYSTHEHTTTFPSAPLPLDITVELLFSTLVLSAGIVFASPSLKPIQWSRWAGKIEREGRQSEGTWTREGEEVLDEGDPYAFLGLDGGIGGKGEGRRGFWDVRGKRQEYAEWVKSGGKN</sequence>
<dbReference type="InterPro" id="IPR053279">
    <property type="entry name" value="EMC_subunit"/>
</dbReference>
<comment type="caution">
    <text evidence="7">The sequence shown here is derived from an EMBL/GenBank/DDBJ whole genome shotgun (WGS) entry which is preliminary data.</text>
</comment>
<evidence type="ECO:0000256" key="2">
    <source>
        <dbReference type="ARBA" id="ARBA00006109"/>
    </source>
</evidence>
<keyword evidence="4 6" id="KW-1133">Transmembrane helix</keyword>
<dbReference type="EMBL" id="MCFA01000091">
    <property type="protein sequence ID" value="ORY09106.1"/>
    <property type="molecule type" value="Genomic_DNA"/>
</dbReference>
<keyword evidence="8" id="KW-1185">Reference proteome</keyword>
<evidence type="ECO:0000313" key="7">
    <source>
        <dbReference type="EMBL" id="ORY09106.1"/>
    </source>
</evidence>
<name>A0A1Y1ZFS9_9PLEO</name>